<keyword evidence="1" id="KW-1133">Transmembrane helix</keyword>
<keyword evidence="3" id="KW-1185">Reference proteome</keyword>
<comment type="caution">
    <text evidence="2">The sequence shown here is derived from an EMBL/GenBank/DDBJ whole genome shotgun (WGS) entry which is preliminary data.</text>
</comment>
<dbReference type="AlphaFoldDB" id="A0A317W269"/>
<keyword evidence="1" id="KW-0812">Transmembrane</keyword>
<reference evidence="2 3" key="1">
    <citation type="submission" date="2016-12" db="EMBL/GenBank/DDBJ databases">
        <title>The genomes of Aspergillus section Nigri reveals drivers in fungal speciation.</title>
        <authorList>
            <consortium name="DOE Joint Genome Institute"/>
            <person name="Vesth T.C."/>
            <person name="Nybo J."/>
            <person name="Theobald S."/>
            <person name="Brandl J."/>
            <person name="Frisvad J.C."/>
            <person name="Nielsen K.F."/>
            <person name="Lyhne E.K."/>
            <person name="Kogle M.E."/>
            <person name="Kuo A."/>
            <person name="Riley R."/>
            <person name="Clum A."/>
            <person name="Nolan M."/>
            <person name="Lipzen A."/>
            <person name="Salamov A."/>
            <person name="Henrissat B."/>
            <person name="Wiebenga A."/>
            <person name="De Vries R.P."/>
            <person name="Grigoriev I.V."/>
            <person name="Mortensen U.H."/>
            <person name="Andersen M.R."/>
            <person name="Baker S.E."/>
        </authorList>
    </citation>
    <scope>NUCLEOTIDE SEQUENCE [LARGE SCALE GENOMIC DNA]</scope>
    <source>
        <strain evidence="2 3">CBS 117.55</strain>
    </source>
</reference>
<keyword evidence="1" id="KW-0472">Membrane</keyword>
<dbReference type="VEuPathDB" id="FungiDB:BO70DRAFT_48827"/>
<evidence type="ECO:0000313" key="2">
    <source>
        <dbReference type="EMBL" id="PWY80726.1"/>
    </source>
</evidence>
<gene>
    <name evidence="2" type="ORF">BO70DRAFT_48827</name>
</gene>
<feature type="transmembrane region" description="Helical" evidence="1">
    <location>
        <begin position="30"/>
        <end position="49"/>
    </location>
</feature>
<sequence length="85" mass="9341">MIVDPARHPRFGTGLSINTTNTNTGCFFPPSSHCLLLVCLVFVAVASAFSPESFSITRPSWPFLSRYAFCRPARNLIPPRAIDKG</sequence>
<organism evidence="2 3">
    <name type="scientific">Aspergillus heteromorphus CBS 117.55</name>
    <dbReference type="NCBI Taxonomy" id="1448321"/>
    <lineage>
        <taxon>Eukaryota</taxon>
        <taxon>Fungi</taxon>
        <taxon>Dikarya</taxon>
        <taxon>Ascomycota</taxon>
        <taxon>Pezizomycotina</taxon>
        <taxon>Eurotiomycetes</taxon>
        <taxon>Eurotiomycetidae</taxon>
        <taxon>Eurotiales</taxon>
        <taxon>Aspergillaceae</taxon>
        <taxon>Aspergillus</taxon>
        <taxon>Aspergillus subgen. Circumdati</taxon>
    </lineage>
</organism>
<evidence type="ECO:0000313" key="3">
    <source>
        <dbReference type="Proteomes" id="UP000247233"/>
    </source>
</evidence>
<name>A0A317W269_9EURO</name>
<protein>
    <submittedName>
        <fullName evidence="2">Uncharacterized protein</fullName>
    </submittedName>
</protein>
<evidence type="ECO:0000256" key="1">
    <source>
        <dbReference type="SAM" id="Phobius"/>
    </source>
</evidence>
<dbReference type="RefSeq" id="XP_025399029.1">
    <property type="nucleotide sequence ID" value="XM_025548484.1"/>
</dbReference>
<dbReference type="EMBL" id="MSFL01000014">
    <property type="protein sequence ID" value="PWY80726.1"/>
    <property type="molecule type" value="Genomic_DNA"/>
</dbReference>
<dbReference type="Proteomes" id="UP000247233">
    <property type="component" value="Unassembled WGS sequence"/>
</dbReference>
<dbReference type="GeneID" id="37070721"/>
<proteinExistence type="predicted"/>
<accession>A0A317W269</accession>